<protein>
    <submittedName>
        <fullName evidence="1">Uncharacterized protein</fullName>
    </submittedName>
</protein>
<evidence type="ECO:0000313" key="1">
    <source>
        <dbReference type="EMBL" id="KAI9915987.1"/>
    </source>
</evidence>
<name>A0ACC0WC41_9STRA</name>
<dbReference type="EMBL" id="CM047582">
    <property type="protein sequence ID" value="KAI9915987.1"/>
    <property type="molecule type" value="Genomic_DNA"/>
</dbReference>
<organism evidence="1 2">
    <name type="scientific">Peronosclerospora sorghi</name>
    <dbReference type="NCBI Taxonomy" id="230839"/>
    <lineage>
        <taxon>Eukaryota</taxon>
        <taxon>Sar</taxon>
        <taxon>Stramenopiles</taxon>
        <taxon>Oomycota</taxon>
        <taxon>Peronosporomycetes</taxon>
        <taxon>Peronosporales</taxon>
        <taxon>Peronosporaceae</taxon>
        <taxon>Peronosclerospora</taxon>
    </lineage>
</organism>
<accession>A0ACC0WC41</accession>
<evidence type="ECO:0000313" key="2">
    <source>
        <dbReference type="Proteomes" id="UP001163321"/>
    </source>
</evidence>
<reference evidence="1 2" key="1">
    <citation type="journal article" date="2022" name="bioRxiv">
        <title>The genome of the oomycete Peronosclerospora sorghi, a cosmopolitan pathogen of maize and sorghum, is inflated with dispersed pseudogenes.</title>
        <authorList>
            <person name="Fletcher K."/>
            <person name="Martin F."/>
            <person name="Isakeit T."/>
            <person name="Cavanaugh K."/>
            <person name="Magill C."/>
            <person name="Michelmore R."/>
        </authorList>
    </citation>
    <scope>NUCLEOTIDE SEQUENCE [LARGE SCALE GENOMIC DNA]</scope>
    <source>
        <strain evidence="1">P6</strain>
    </source>
</reference>
<comment type="caution">
    <text evidence="1">The sequence shown here is derived from an EMBL/GenBank/DDBJ whole genome shotgun (WGS) entry which is preliminary data.</text>
</comment>
<sequence length="139" mass="15076">MWSTGTKRSAGPIHCRILWLQERRQTFAGSRSGTGSDLGLQQPTPLLGAVSKGRTDAVELLLAHGADTNAVLPTDDTTAFHSAVANGFVDILKMLTATRADPNRVDRNGRTPMDCAASDSIRLQLRLALINSHWENKII</sequence>
<dbReference type="Proteomes" id="UP001163321">
    <property type="component" value="Chromosome 3"/>
</dbReference>
<keyword evidence="2" id="KW-1185">Reference proteome</keyword>
<proteinExistence type="predicted"/>
<gene>
    <name evidence="1" type="ORF">PsorP6_008573</name>
</gene>